<sequence>MKKDIHIVFGFIGRAILSGSNYIDTEKDEILCFADPLNIGPLCDLNRPLHLTQRKKWLDKVIGPFYLDDNVHFIDDSINSLKKLIKSIDSYNSIYLWLGNVDNEKLTAAWLLYHLQLSDIPVFKVNFDRIVYKNKTGNMVKGSSLSMIDQAVISKIDWPIELMSEEARRDMVLLWEQIRDDGYVIHTLDKDGKLINSEESYFDNYLLDECSREPVRSSWIVAHVLCKIWDDHGVNCTIGDGFLFHRLNQLGKEGLIEITERNDEPNRANNIFTVRKV</sequence>
<organism evidence="3 4">
    <name type="scientific">Sphingobacterium nematocida</name>
    <dbReference type="NCBI Taxonomy" id="1513896"/>
    <lineage>
        <taxon>Bacteria</taxon>
        <taxon>Pseudomonadati</taxon>
        <taxon>Bacteroidota</taxon>
        <taxon>Sphingobacteriia</taxon>
        <taxon>Sphingobacteriales</taxon>
        <taxon>Sphingobacteriaceae</taxon>
        <taxon>Sphingobacterium</taxon>
    </lineage>
</organism>
<dbReference type="AlphaFoldDB" id="A0A1T5FLD2"/>
<dbReference type="STRING" id="1513896.SAMN05660841_03354"/>
<dbReference type="Proteomes" id="UP000190150">
    <property type="component" value="Unassembled WGS sequence"/>
</dbReference>
<dbReference type="InterPro" id="IPR014973">
    <property type="entry name" value="DUF1835"/>
</dbReference>
<evidence type="ECO:0000313" key="3">
    <source>
        <dbReference type="EMBL" id="SKB97034.1"/>
    </source>
</evidence>
<dbReference type="EMBL" id="FUZF01000017">
    <property type="protein sequence ID" value="SKB97034.1"/>
    <property type="molecule type" value="Genomic_DNA"/>
</dbReference>
<evidence type="ECO:0000259" key="1">
    <source>
        <dbReference type="Pfam" id="PF08874"/>
    </source>
</evidence>
<protein>
    <recommendedName>
        <fullName evidence="5">DUF1835 domain-containing protein</fullName>
    </recommendedName>
</protein>
<dbReference type="Pfam" id="PF12395">
    <property type="entry name" value="DUF3658"/>
    <property type="match status" value="1"/>
</dbReference>
<evidence type="ECO:0000313" key="4">
    <source>
        <dbReference type="Proteomes" id="UP000190150"/>
    </source>
</evidence>
<dbReference type="Pfam" id="PF08874">
    <property type="entry name" value="DUF1835"/>
    <property type="match status" value="1"/>
</dbReference>
<feature type="domain" description="DUF3658" evidence="2">
    <location>
        <begin position="164"/>
        <end position="262"/>
    </location>
</feature>
<proteinExistence type="predicted"/>
<name>A0A1T5FLD2_9SPHI</name>
<evidence type="ECO:0008006" key="5">
    <source>
        <dbReference type="Google" id="ProtNLM"/>
    </source>
</evidence>
<keyword evidence="4" id="KW-1185">Reference proteome</keyword>
<accession>A0A1T5FLD2</accession>
<gene>
    <name evidence="3" type="ORF">SAMN05660841_03354</name>
</gene>
<reference evidence="4" key="1">
    <citation type="submission" date="2017-02" db="EMBL/GenBank/DDBJ databases">
        <authorList>
            <person name="Varghese N."/>
            <person name="Submissions S."/>
        </authorList>
    </citation>
    <scope>NUCLEOTIDE SEQUENCE [LARGE SCALE GENOMIC DNA]</scope>
    <source>
        <strain evidence="4">DSM 24091</strain>
    </source>
</reference>
<dbReference type="OrthoDB" id="708997at2"/>
<dbReference type="InterPro" id="IPR022123">
    <property type="entry name" value="DUF3658"/>
</dbReference>
<dbReference type="RefSeq" id="WP_079644803.1">
    <property type="nucleotide sequence ID" value="NZ_FUZF01000017.1"/>
</dbReference>
<evidence type="ECO:0000259" key="2">
    <source>
        <dbReference type="Pfam" id="PF12395"/>
    </source>
</evidence>
<feature type="domain" description="DUF1835" evidence="1">
    <location>
        <begin position="5"/>
        <end position="126"/>
    </location>
</feature>